<protein>
    <submittedName>
        <fullName evidence="1">Uncharacterized protein</fullName>
    </submittedName>
</protein>
<dbReference type="AlphaFoldDB" id="A0AAV2QED1"/>
<gene>
    <name evidence="1" type="ORF">MNOR_LOCUS11946</name>
</gene>
<reference evidence="1 2" key="1">
    <citation type="submission" date="2024-05" db="EMBL/GenBank/DDBJ databases">
        <authorList>
            <person name="Wallberg A."/>
        </authorList>
    </citation>
    <scope>NUCLEOTIDE SEQUENCE [LARGE SCALE GENOMIC DNA]</scope>
</reference>
<sequence>MQNNVHAHYAILNEFCAILKYHIAKVVHFPHAGMVNIPHDMVVHVPWLEWVVQVHMCCNVQKDILALDTSLTTASITELTLPRHTKLTILIPPIYNLVC</sequence>
<keyword evidence="2" id="KW-1185">Reference proteome</keyword>
<accession>A0AAV2QED1</accession>
<organism evidence="1 2">
    <name type="scientific">Meganyctiphanes norvegica</name>
    <name type="common">Northern krill</name>
    <name type="synonym">Thysanopoda norvegica</name>
    <dbReference type="NCBI Taxonomy" id="48144"/>
    <lineage>
        <taxon>Eukaryota</taxon>
        <taxon>Metazoa</taxon>
        <taxon>Ecdysozoa</taxon>
        <taxon>Arthropoda</taxon>
        <taxon>Crustacea</taxon>
        <taxon>Multicrustacea</taxon>
        <taxon>Malacostraca</taxon>
        <taxon>Eumalacostraca</taxon>
        <taxon>Eucarida</taxon>
        <taxon>Euphausiacea</taxon>
        <taxon>Euphausiidae</taxon>
        <taxon>Meganyctiphanes</taxon>
    </lineage>
</organism>
<name>A0AAV2QED1_MEGNR</name>
<evidence type="ECO:0000313" key="2">
    <source>
        <dbReference type="Proteomes" id="UP001497623"/>
    </source>
</evidence>
<proteinExistence type="predicted"/>
<dbReference type="EMBL" id="CAXKWB010006389">
    <property type="protein sequence ID" value="CAL4082605.1"/>
    <property type="molecule type" value="Genomic_DNA"/>
</dbReference>
<comment type="caution">
    <text evidence="1">The sequence shown here is derived from an EMBL/GenBank/DDBJ whole genome shotgun (WGS) entry which is preliminary data.</text>
</comment>
<evidence type="ECO:0000313" key="1">
    <source>
        <dbReference type="EMBL" id="CAL4082605.1"/>
    </source>
</evidence>
<dbReference type="Proteomes" id="UP001497623">
    <property type="component" value="Unassembled WGS sequence"/>
</dbReference>